<keyword evidence="1" id="KW-0805">Transcription regulation</keyword>
<organism evidence="6 7">
    <name type="scientific">Limnoglobus roseus</name>
    <dbReference type="NCBI Taxonomy" id="2598579"/>
    <lineage>
        <taxon>Bacteria</taxon>
        <taxon>Pseudomonadati</taxon>
        <taxon>Planctomycetota</taxon>
        <taxon>Planctomycetia</taxon>
        <taxon>Gemmatales</taxon>
        <taxon>Gemmataceae</taxon>
        <taxon>Limnoglobus</taxon>
    </lineage>
</organism>
<dbReference type="InterPro" id="IPR000792">
    <property type="entry name" value="Tscrpt_reg_LuxR_C"/>
</dbReference>
<dbReference type="RefSeq" id="WP_218575226.1">
    <property type="nucleotide sequence ID" value="NZ_CP042425.1"/>
</dbReference>
<keyword evidence="2 6" id="KW-0238">DNA-binding</keyword>
<gene>
    <name evidence="6" type="ORF">PX52LOC_07754</name>
</gene>
<dbReference type="AlphaFoldDB" id="A0A5C1AV18"/>
<dbReference type="Pfam" id="PF00196">
    <property type="entry name" value="GerE"/>
    <property type="match status" value="1"/>
</dbReference>
<feature type="domain" description="HTH luxR-type" evidence="5">
    <location>
        <begin position="41"/>
        <end position="106"/>
    </location>
</feature>
<protein>
    <submittedName>
        <fullName evidence="6">DNA-binding response regulator</fullName>
    </submittedName>
</protein>
<dbReference type="GO" id="GO:0006355">
    <property type="term" value="P:regulation of DNA-templated transcription"/>
    <property type="evidence" value="ECO:0007669"/>
    <property type="project" value="InterPro"/>
</dbReference>
<dbReference type="SUPFAM" id="SSF46894">
    <property type="entry name" value="C-terminal effector domain of the bipartite response regulators"/>
    <property type="match status" value="1"/>
</dbReference>
<evidence type="ECO:0000259" key="5">
    <source>
        <dbReference type="PROSITE" id="PS50043"/>
    </source>
</evidence>
<dbReference type="Proteomes" id="UP000324974">
    <property type="component" value="Chromosome"/>
</dbReference>
<dbReference type="PRINTS" id="PR00038">
    <property type="entry name" value="HTHLUXR"/>
</dbReference>
<keyword evidence="3" id="KW-0804">Transcription</keyword>
<dbReference type="CDD" id="cd06170">
    <property type="entry name" value="LuxR_C_like"/>
    <property type="match status" value="1"/>
</dbReference>
<sequence length="112" mass="12531">MLKRSAAEELIRAVRAVLAGQTYLDPAPADGRRDELTAQNNGPATGDLSQWEEETLKLIAEGFSNKEIATLLNLSVKTVETYKTRSLEKLSLRTRVEVVRYALRRGWSKEAV</sequence>
<dbReference type="KEGG" id="lrs:PX52LOC_07754"/>
<keyword evidence="7" id="KW-1185">Reference proteome</keyword>
<name>A0A5C1AV18_9BACT</name>
<evidence type="ECO:0000313" key="6">
    <source>
        <dbReference type="EMBL" id="QEL20648.1"/>
    </source>
</evidence>
<accession>A0A5C1AV18</accession>
<dbReference type="SMART" id="SM00421">
    <property type="entry name" value="HTH_LUXR"/>
    <property type="match status" value="1"/>
</dbReference>
<dbReference type="PANTHER" id="PTHR44688:SF16">
    <property type="entry name" value="DNA-BINDING TRANSCRIPTIONAL ACTIVATOR DEVR_DOSR"/>
    <property type="match status" value="1"/>
</dbReference>
<evidence type="ECO:0000256" key="1">
    <source>
        <dbReference type="ARBA" id="ARBA00023015"/>
    </source>
</evidence>
<evidence type="ECO:0000256" key="3">
    <source>
        <dbReference type="ARBA" id="ARBA00023163"/>
    </source>
</evidence>
<dbReference type="EMBL" id="CP042425">
    <property type="protein sequence ID" value="QEL20648.1"/>
    <property type="molecule type" value="Genomic_DNA"/>
</dbReference>
<evidence type="ECO:0000256" key="2">
    <source>
        <dbReference type="ARBA" id="ARBA00023125"/>
    </source>
</evidence>
<dbReference type="Gene3D" id="3.40.50.2300">
    <property type="match status" value="1"/>
</dbReference>
<dbReference type="PROSITE" id="PS50043">
    <property type="entry name" value="HTH_LUXR_2"/>
    <property type="match status" value="1"/>
</dbReference>
<dbReference type="PANTHER" id="PTHR44688">
    <property type="entry name" value="DNA-BINDING TRANSCRIPTIONAL ACTIVATOR DEVR_DOSR"/>
    <property type="match status" value="1"/>
</dbReference>
<evidence type="ECO:0000313" key="7">
    <source>
        <dbReference type="Proteomes" id="UP000324974"/>
    </source>
</evidence>
<dbReference type="InterPro" id="IPR016032">
    <property type="entry name" value="Sig_transdc_resp-reg_C-effctor"/>
</dbReference>
<evidence type="ECO:0000256" key="4">
    <source>
        <dbReference type="SAM" id="MobiDB-lite"/>
    </source>
</evidence>
<feature type="region of interest" description="Disordered" evidence="4">
    <location>
        <begin position="26"/>
        <end position="47"/>
    </location>
</feature>
<proteinExistence type="predicted"/>
<dbReference type="PROSITE" id="PS00622">
    <property type="entry name" value="HTH_LUXR_1"/>
    <property type="match status" value="1"/>
</dbReference>
<dbReference type="GO" id="GO:0003677">
    <property type="term" value="F:DNA binding"/>
    <property type="evidence" value="ECO:0007669"/>
    <property type="project" value="UniProtKB-KW"/>
</dbReference>
<reference evidence="7" key="1">
    <citation type="submission" date="2019-08" db="EMBL/GenBank/DDBJ databases">
        <title>Limnoglobus roseus gen. nov., sp. nov., a novel freshwater planctomycete with a giant genome from the family Gemmataceae.</title>
        <authorList>
            <person name="Kulichevskaya I.S."/>
            <person name="Naumoff D.G."/>
            <person name="Miroshnikov K."/>
            <person name="Ivanova A."/>
            <person name="Philippov D.A."/>
            <person name="Hakobyan A."/>
            <person name="Rijpstra I.C."/>
            <person name="Sinninghe Damste J.S."/>
            <person name="Liesack W."/>
            <person name="Dedysh S.N."/>
        </authorList>
    </citation>
    <scope>NUCLEOTIDE SEQUENCE [LARGE SCALE GENOMIC DNA]</scope>
    <source>
        <strain evidence="7">PX52</strain>
    </source>
</reference>